<dbReference type="RefSeq" id="WP_305422277.1">
    <property type="nucleotide sequence ID" value="NZ_CP117430.1"/>
</dbReference>
<proteinExistence type="predicted"/>
<dbReference type="EMBL" id="CP117430">
    <property type="protein sequence ID" value="WLI16607.1"/>
    <property type="molecule type" value="Genomic_DNA"/>
</dbReference>
<evidence type="ECO:0000313" key="1">
    <source>
        <dbReference type="EMBL" id="WLI16607.1"/>
    </source>
</evidence>
<protein>
    <recommendedName>
        <fullName evidence="3">DNA-binding protein</fullName>
    </recommendedName>
</protein>
<keyword evidence="2" id="KW-1185">Reference proteome</keyword>
<evidence type="ECO:0000313" key="2">
    <source>
        <dbReference type="Proteomes" id="UP001230768"/>
    </source>
</evidence>
<gene>
    <name evidence="1" type="ORF">PSH88_20385</name>
</gene>
<evidence type="ECO:0008006" key="3">
    <source>
        <dbReference type="Google" id="ProtNLM"/>
    </source>
</evidence>
<organism evidence="1 2">
    <name type="scientific">Pseudomonas wuhanensis</name>
    <dbReference type="NCBI Taxonomy" id="2954098"/>
    <lineage>
        <taxon>Bacteria</taxon>
        <taxon>Pseudomonadati</taxon>
        <taxon>Pseudomonadota</taxon>
        <taxon>Gammaproteobacteria</taxon>
        <taxon>Pseudomonadales</taxon>
        <taxon>Pseudomonadaceae</taxon>
        <taxon>Pseudomonas</taxon>
    </lineage>
</organism>
<dbReference type="Proteomes" id="UP001230768">
    <property type="component" value="Chromosome"/>
</dbReference>
<accession>A0ABY9GLG8</accession>
<name>A0ABY9GLG8_9PSED</name>
<sequence>MSARDGHDKHDPLAALNLPYAVQVQALKRLGAIAQASTAAELFRAADLAEGFGLGLETVKALKSGSQEGLYLAFEHAA</sequence>
<reference evidence="1 2" key="1">
    <citation type="submission" date="2023-02" db="EMBL/GenBank/DDBJ databases">
        <title>Evolution of Hrp T3SS in non-pathogenic Pseudomonas fluorescens.</title>
        <authorList>
            <person name="Liao K."/>
            <person name="Wei H."/>
            <person name="Gu Y."/>
        </authorList>
    </citation>
    <scope>NUCLEOTIDE SEQUENCE [LARGE SCALE GENOMIC DNA]</scope>
    <source>
        <strain evidence="1 2">FP607</strain>
    </source>
</reference>